<dbReference type="Pfam" id="PF12849">
    <property type="entry name" value="PBP_like_2"/>
    <property type="match status" value="1"/>
</dbReference>
<evidence type="ECO:0000256" key="2">
    <source>
        <dbReference type="PROSITE-ProRule" id="PRU00473"/>
    </source>
</evidence>
<dbReference type="Gene3D" id="3.40.190.10">
    <property type="entry name" value="Periplasmic binding protein-like II"/>
    <property type="match status" value="2"/>
</dbReference>
<dbReference type="GO" id="GO:0016020">
    <property type="term" value="C:membrane"/>
    <property type="evidence" value="ECO:0007669"/>
    <property type="project" value="UniProtKB-UniRule"/>
</dbReference>
<dbReference type="InterPro" id="IPR024370">
    <property type="entry name" value="PBP_domain"/>
</dbReference>
<dbReference type="STRING" id="641238.SAMN04490244_105306"/>
<keyword evidence="2" id="KW-0472">Membrane</keyword>
<dbReference type="PROSITE" id="PS51123">
    <property type="entry name" value="OMPA_2"/>
    <property type="match status" value="1"/>
</dbReference>
<dbReference type="PANTHER" id="PTHR30570:SF1">
    <property type="entry name" value="PHOSPHATE-BINDING PROTEIN PSTS"/>
    <property type="match status" value="1"/>
</dbReference>
<dbReference type="InterPro" id="IPR006665">
    <property type="entry name" value="OmpA-like"/>
</dbReference>
<evidence type="ECO:0000313" key="6">
    <source>
        <dbReference type="Proteomes" id="UP000198885"/>
    </source>
</evidence>
<evidence type="ECO:0000259" key="4">
    <source>
        <dbReference type="PROSITE" id="PS51123"/>
    </source>
</evidence>
<dbReference type="InterPro" id="IPR050811">
    <property type="entry name" value="Phosphate_ABC_transporter"/>
</dbReference>
<proteinExistence type="predicted"/>
<dbReference type="RefSeq" id="WP_092693327.1">
    <property type="nucleotide sequence ID" value="NZ_FOGU01000005.1"/>
</dbReference>
<feature type="domain" description="OmpA-like" evidence="4">
    <location>
        <begin position="398"/>
        <end position="518"/>
    </location>
</feature>
<evidence type="ECO:0000313" key="5">
    <source>
        <dbReference type="EMBL" id="SES09259.1"/>
    </source>
</evidence>
<dbReference type="SUPFAM" id="SSF103088">
    <property type="entry name" value="OmpA-like"/>
    <property type="match status" value="1"/>
</dbReference>
<evidence type="ECO:0000256" key="3">
    <source>
        <dbReference type="SAM" id="SignalP"/>
    </source>
</evidence>
<name>A0A1H9UIU9_9RHOB</name>
<accession>A0A1H9UIU9</accession>
<evidence type="ECO:0000256" key="1">
    <source>
        <dbReference type="ARBA" id="ARBA00022729"/>
    </source>
</evidence>
<keyword evidence="6" id="KW-1185">Reference proteome</keyword>
<dbReference type="Proteomes" id="UP000198885">
    <property type="component" value="Unassembled WGS sequence"/>
</dbReference>
<gene>
    <name evidence="5" type="ORF">SAMN04490244_105306</name>
</gene>
<reference evidence="5 6" key="1">
    <citation type="submission" date="2016-10" db="EMBL/GenBank/DDBJ databases">
        <authorList>
            <person name="de Groot N.N."/>
        </authorList>
    </citation>
    <scope>NUCLEOTIDE SEQUENCE [LARGE SCALE GENOMIC DNA]</scope>
    <source>
        <strain evidence="5 6">DSM 23042</strain>
    </source>
</reference>
<sequence length="518" mass="55296">MIPFRAAVFAAFCLCAAAVSATADEVTLTSREGTVTISGELLGYDGEFYRLSTQYGILTVDGTRVECGGEGCPDVDAYVAEVGFAGAQRMGEVLMPALIESFAIRNGLNLSRDDTGSDDFTYVLRDPEADRVVGRFGFRLHSSAEGFADLVAEEADIVMSLRPVLAREARLARTAGLGDLVSGDRARIVALDAVVPLVALSNPVRDISLEDLRAAFRGEIGSWAELGGPDQPIALHAMAPGMGIAQSATVDIGEDVLESNDAITRHESARDLASAVADDPDALGIGSFIEQGDAVPLALRGPCGTSSQASETTLKTEDYPLTAPMFLYTPAVRLPRLAREFMSFAGSPAAQPVIERAGFVDQFPRAIPLDDQGERFANAIRRAGVETDLQDLQQLVSALSGKSRLTLTFRFENASSALDAQSRSNVALLSAALERGVFDQRSLVFVGFGDGAGPAGINRRLSNSRARTVRDAVRASAESADPDRVNLRVEAFGEAMPMACDETAWGRRVNRRVEVWIE</sequence>
<dbReference type="InterPro" id="IPR036737">
    <property type="entry name" value="OmpA-like_sf"/>
</dbReference>
<dbReference type="SUPFAM" id="SSF53850">
    <property type="entry name" value="Periplasmic binding protein-like II"/>
    <property type="match status" value="1"/>
</dbReference>
<dbReference type="AlphaFoldDB" id="A0A1H9UIU9"/>
<dbReference type="OrthoDB" id="9790048at2"/>
<organism evidence="5 6">
    <name type="scientific">Tranquillimonas rosea</name>
    <dbReference type="NCBI Taxonomy" id="641238"/>
    <lineage>
        <taxon>Bacteria</taxon>
        <taxon>Pseudomonadati</taxon>
        <taxon>Pseudomonadota</taxon>
        <taxon>Alphaproteobacteria</taxon>
        <taxon>Rhodobacterales</taxon>
        <taxon>Roseobacteraceae</taxon>
        <taxon>Tranquillimonas</taxon>
    </lineage>
</organism>
<dbReference type="EMBL" id="FOGU01000005">
    <property type="protein sequence ID" value="SES09259.1"/>
    <property type="molecule type" value="Genomic_DNA"/>
</dbReference>
<feature type="signal peptide" evidence="3">
    <location>
        <begin position="1"/>
        <end position="23"/>
    </location>
</feature>
<dbReference type="PANTHER" id="PTHR30570">
    <property type="entry name" value="PERIPLASMIC PHOSPHATE BINDING COMPONENT OF PHOSPHATE ABC TRANSPORTER"/>
    <property type="match status" value="1"/>
</dbReference>
<dbReference type="Gene3D" id="3.30.1330.60">
    <property type="entry name" value="OmpA-like domain"/>
    <property type="match status" value="1"/>
</dbReference>
<keyword evidence="1 3" id="KW-0732">Signal</keyword>
<dbReference type="Pfam" id="PF00691">
    <property type="entry name" value="OmpA"/>
    <property type="match status" value="1"/>
</dbReference>
<protein>
    <submittedName>
        <fullName evidence="5">Phosphate ABC transporter substrate-binding protein, PhoT family</fullName>
    </submittedName>
</protein>
<feature type="chain" id="PRO_5011440550" evidence="3">
    <location>
        <begin position="24"/>
        <end position="518"/>
    </location>
</feature>
<dbReference type="CDD" id="cd07185">
    <property type="entry name" value="OmpA_C-like"/>
    <property type="match status" value="1"/>
</dbReference>